<dbReference type="RefSeq" id="WP_307321158.1">
    <property type="nucleotide sequence ID" value="NZ_JAUSUG010000001.1"/>
</dbReference>
<proteinExistence type="predicted"/>
<comment type="caution">
    <text evidence="1">The sequence shown here is derived from an EMBL/GenBank/DDBJ whole genome shotgun (WGS) entry which is preliminary data.</text>
</comment>
<evidence type="ECO:0000313" key="1">
    <source>
        <dbReference type="EMBL" id="MDQ0253052.1"/>
    </source>
</evidence>
<reference evidence="1 2" key="1">
    <citation type="submission" date="2023-07" db="EMBL/GenBank/DDBJ databases">
        <title>Genomic Encyclopedia of Type Strains, Phase IV (KMG-IV): sequencing the most valuable type-strain genomes for metagenomic binning, comparative biology and taxonomic classification.</title>
        <authorList>
            <person name="Goeker M."/>
        </authorList>
    </citation>
    <scope>NUCLEOTIDE SEQUENCE [LARGE SCALE GENOMIC DNA]</scope>
    <source>
        <strain evidence="1 2">DSM 9768</strain>
    </source>
</reference>
<name>A0ABT9ZP86_9BACI</name>
<keyword evidence="2" id="KW-1185">Reference proteome</keyword>
<gene>
    <name evidence="1" type="ORF">J2S74_000424</name>
</gene>
<organism evidence="1 2">
    <name type="scientific">Evansella vedderi</name>
    <dbReference type="NCBI Taxonomy" id="38282"/>
    <lineage>
        <taxon>Bacteria</taxon>
        <taxon>Bacillati</taxon>
        <taxon>Bacillota</taxon>
        <taxon>Bacilli</taxon>
        <taxon>Bacillales</taxon>
        <taxon>Bacillaceae</taxon>
        <taxon>Evansella</taxon>
    </lineage>
</organism>
<evidence type="ECO:0000313" key="2">
    <source>
        <dbReference type="Proteomes" id="UP001230005"/>
    </source>
</evidence>
<dbReference type="EMBL" id="JAUSUG010000001">
    <property type="protein sequence ID" value="MDQ0253052.1"/>
    <property type="molecule type" value="Genomic_DNA"/>
</dbReference>
<sequence>MVNKISMVPFEKLLDVYFDAHNNDNMKNDPLNPFETAYENGMIEVIKEIAQTKLLQYELNRGSSSTIDRDATEHAIAAFQHAMDLASTPEQKKALMEIDSTYNRCAGKEADEYFITGFIMGYKFLKELKESSRA</sequence>
<accession>A0ABT9ZP86</accession>
<protein>
    <submittedName>
        <fullName evidence="1">Uncharacterized protein</fullName>
    </submittedName>
</protein>
<dbReference type="Proteomes" id="UP001230005">
    <property type="component" value="Unassembled WGS sequence"/>
</dbReference>